<feature type="domain" description="tRNA-specific 2-thiouridylase MnmA-like C-terminal" evidence="10">
    <location>
        <begin position="304"/>
        <end position="361"/>
    </location>
</feature>
<evidence type="ECO:0000256" key="9">
    <source>
        <dbReference type="HAMAP-Rule" id="MF_00144"/>
    </source>
</evidence>
<dbReference type="EMBL" id="JACRVF010000001">
    <property type="protein sequence ID" value="MBC5991817.1"/>
    <property type="molecule type" value="Genomic_DNA"/>
</dbReference>
<dbReference type="GO" id="GO:0002143">
    <property type="term" value="P:tRNA wobble position uridine thiolation"/>
    <property type="evidence" value="ECO:0007669"/>
    <property type="project" value="TreeGrafter"/>
</dbReference>
<dbReference type="Pfam" id="PF20258">
    <property type="entry name" value="tRNA_Me_trans_C"/>
    <property type="match status" value="1"/>
</dbReference>
<keyword evidence="6 9" id="KW-0694">RNA-binding</keyword>
<dbReference type="Gene3D" id="2.40.30.10">
    <property type="entry name" value="Translation factors"/>
    <property type="match status" value="1"/>
</dbReference>
<feature type="binding site" evidence="9">
    <location>
        <begin position="10"/>
        <end position="17"/>
    </location>
    <ligand>
        <name>ATP</name>
        <dbReference type="ChEBI" id="CHEBI:30616"/>
    </ligand>
</feature>
<name>A0A923N6I4_9BACT</name>
<accession>A0A923N6I4</accession>
<dbReference type="GO" id="GO:0005524">
    <property type="term" value="F:ATP binding"/>
    <property type="evidence" value="ECO:0007669"/>
    <property type="project" value="UniProtKB-KW"/>
</dbReference>
<keyword evidence="3 9" id="KW-0819">tRNA processing</keyword>
<feature type="site" description="Interaction with tRNA" evidence="9">
    <location>
        <position position="345"/>
    </location>
</feature>
<evidence type="ECO:0000256" key="1">
    <source>
        <dbReference type="ARBA" id="ARBA00022555"/>
    </source>
</evidence>
<feature type="disulfide bond" description="Alternate" evidence="9">
    <location>
        <begin position="106"/>
        <end position="203"/>
    </location>
</feature>
<keyword evidence="9" id="KW-0963">Cytoplasm</keyword>
<proteinExistence type="inferred from homology"/>
<evidence type="ECO:0000313" key="12">
    <source>
        <dbReference type="EMBL" id="MBC5991817.1"/>
    </source>
</evidence>
<dbReference type="InterPro" id="IPR046884">
    <property type="entry name" value="MnmA-like_central"/>
</dbReference>
<keyword evidence="1 9" id="KW-0820">tRNA-binding</keyword>
<dbReference type="NCBIfam" id="NF001138">
    <property type="entry name" value="PRK00143.1"/>
    <property type="match status" value="1"/>
</dbReference>
<dbReference type="PANTHER" id="PTHR11933">
    <property type="entry name" value="TRNA 5-METHYLAMINOMETHYL-2-THIOURIDYLATE -METHYLTRANSFERASE"/>
    <property type="match status" value="1"/>
</dbReference>
<dbReference type="GO" id="GO:0005737">
    <property type="term" value="C:cytoplasm"/>
    <property type="evidence" value="ECO:0007669"/>
    <property type="project" value="UniProtKB-SubCell"/>
</dbReference>
<keyword evidence="2 9" id="KW-0808">Transferase</keyword>
<dbReference type="FunFam" id="3.40.50.620:FF:000115">
    <property type="entry name" value="tRNA-specific 2-thiouridylase MnmA"/>
    <property type="match status" value="1"/>
</dbReference>
<evidence type="ECO:0000256" key="7">
    <source>
        <dbReference type="ARBA" id="ARBA00023157"/>
    </source>
</evidence>
<dbReference type="RefSeq" id="WP_187065801.1">
    <property type="nucleotide sequence ID" value="NZ_JACRVF010000001.1"/>
</dbReference>
<dbReference type="InterPro" id="IPR014729">
    <property type="entry name" value="Rossmann-like_a/b/a_fold"/>
</dbReference>
<feature type="region of interest" description="Interaction with tRNA" evidence="9">
    <location>
        <begin position="313"/>
        <end position="314"/>
    </location>
</feature>
<dbReference type="InterPro" id="IPR023382">
    <property type="entry name" value="MnmA-like_central_sf"/>
</dbReference>
<feature type="site" description="Interaction with tRNA" evidence="9">
    <location>
        <position position="131"/>
    </location>
</feature>
<protein>
    <recommendedName>
        <fullName evidence="9">tRNA-specific 2-thiouridylase MnmA</fullName>
        <ecNumber evidence="9">2.8.1.13</ecNumber>
    </recommendedName>
</protein>
<reference evidence="12" key="1">
    <citation type="submission" date="2020-08" db="EMBL/GenBank/DDBJ databases">
        <title>Pontibacter sp. SD6 16S ribosomal RNA gene Genome sequencing and assembly.</title>
        <authorList>
            <person name="Kang M."/>
        </authorList>
    </citation>
    <scope>NUCLEOTIDE SEQUENCE</scope>
    <source>
        <strain evidence="12">SD6</strain>
    </source>
</reference>
<dbReference type="Gene3D" id="2.30.30.280">
    <property type="entry name" value="Adenine nucleotide alpha hydrolases-like domains"/>
    <property type="match status" value="1"/>
</dbReference>
<comment type="catalytic activity">
    <reaction evidence="8 9">
        <text>S-sulfanyl-L-cysteinyl-[protein] + uridine(34) in tRNA + AH2 + ATP = 2-thiouridine(34) in tRNA + L-cysteinyl-[protein] + A + AMP + diphosphate + H(+)</text>
        <dbReference type="Rhea" id="RHEA:47032"/>
        <dbReference type="Rhea" id="RHEA-COMP:10131"/>
        <dbReference type="Rhea" id="RHEA-COMP:11726"/>
        <dbReference type="Rhea" id="RHEA-COMP:11727"/>
        <dbReference type="Rhea" id="RHEA-COMP:11728"/>
        <dbReference type="ChEBI" id="CHEBI:13193"/>
        <dbReference type="ChEBI" id="CHEBI:15378"/>
        <dbReference type="ChEBI" id="CHEBI:17499"/>
        <dbReference type="ChEBI" id="CHEBI:29950"/>
        <dbReference type="ChEBI" id="CHEBI:30616"/>
        <dbReference type="ChEBI" id="CHEBI:33019"/>
        <dbReference type="ChEBI" id="CHEBI:61963"/>
        <dbReference type="ChEBI" id="CHEBI:65315"/>
        <dbReference type="ChEBI" id="CHEBI:87170"/>
        <dbReference type="ChEBI" id="CHEBI:456215"/>
        <dbReference type="EC" id="2.8.1.13"/>
    </reaction>
</comment>
<comment type="subcellular location">
    <subcellularLocation>
        <location evidence="9">Cytoplasm</location>
    </subcellularLocation>
</comment>
<feature type="binding site" evidence="9">
    <location>
        <position position="130"/>
    </location>
    <ligand>
        <name>ATP</name>
        <dbReference type="ChEBI" id="CHEBI:30616"/>
    </ligand>
</feature>
<dbReference type="Proteomes" id="UP000603640">
    <property type="component" value="Unassembled WGS sequence"/>
</dbReference>
<dbReference type="PANTHER" id="PTHR11933:SF5">
    <property type="entry name" value="MITOCHONDRIAL TRNA-SPECIFIC 2-THIOURIDYLASE 1"/>
    <property type="match status" value="1"/>
</dbReference>
<feature type="region of interest" description="Interaction with tRNA" evidence="9">
    <location>
        <begin position="152"/>
        <end position="154"/>
    </location>
</feature>
<dbReference type="Pfam" id="PF20259">
    <property type="entry name" value="tRNA_Me_trans_M"/>
    <property type="match status" value="1"/>
</dbReference>
<feature type="active site" description="Nucleophile" evidence="9">
    <location>
        <position position="106"/>
    </location>
</feature>
<evidence type="ECO:0000256" key="6">
    <source>
        <dbReference type="ARBA" id="ARBA00022884"/>
    </source>
</evidence>
<feature type="domain" description="tRNA-specific 2-thiouridylase MnmA-like central" evidence="11">
    <location>
        <begin position="226"/>
        <end position="278"/>
    </location>
</feature>
<feature type="binding site" evidence="9">
    <location>
        <position position="36"/>
    </location>
    <ligand>
        <name>ATP</name>
        <dbReference type="ChEBI" id="CHEBI:30616"/>
    </ligand>
</feature>
<comment type="similarity">
    <text evidence="9">Belongs to the MnmA/TRMU family.</text>
</comment>
<comment type="caution">
    <text evidence="9">Lacks conserved residue(s) required for the propagation of feature annotation.</text>
</comment>
<sequence>MSTKGRVLVAMSGGIDSSVAAVMLHEQGYEVIGMTMKTWDYASSGSSKKETGCCSLDSINDARNIAVNLGFPHYIIDIREEFGDYVINHFTDEYLAGRTPNPCVLCNTHIKWDALLRRADQLGCEFIATGHYANIREENGRYVISKGLDENKDQSYALWGISQKSLSRTIFPLGKLHKTEIRQMALDRGFTELVNKPESYEICFIPDNDYRGFLKRRVDGLEEQVAGGEFVLEDGTVVGTHEGYPFYTIGQRKGLGVALGFPAYVTRIDKETNRVVLGNFDELAKNAMTVGKLTMGKYENLIDRPITTITKVRYNDPGTEAIIEQEGDKMKVHFLRGVHAIAPGQAAVFYEGDDVVGGGWIETNYNLDKEYNLDFKLNVLQ</sequence>
<evidence type="ECO:0000256" key="8">
    <source>
        <dbReference type="ARBA" id="ARBA00051542"/>
    </source>
</evidence>
<comment type="function">
    <text evidence="9">Catalyzes the 2-thiolation of uridine at the wobble position (U34) of tRNA, leading to the formation of s(2)U34.</text>
</comment>
<evidence type="ECO:0000259" key="11">
    <source>
        <dbReference type="Pfam" id="PF20259"/>
    </source>
</evidence>
<dbReference type="InterPro" id="IPR046885">
    <property type="entry name" value="MnmA-like_C"/>
</dbReference>
<dbReference type="Pfam" id="PF03054">
    <property type="entry name" value="tRNA_Me_trans"/>
    <property type="match status" value="1"/>
</dbReference>
<organism evidence="12 13">
    <name type="scientific">Pontibacter cellulosilyticus</name>
    <dbReference type="NCBI Taxonomy" id="1720253"/>
    <lineage>
        <taxon>Bacteria</taxon>
        <taxon>Pseudomonadati</taxon>
        <taxon>Bacteroidota</taxon>
        <taxon>Cytophagia</taxon>
        <taxon>Cytophagales</taxon>
        <taxon>Hymenobacteraceae</taxon>
        <taxon>Pontibacter</taxon>
    </lineage>
</organism>
<dbReference type="GO" id="GO:0103016">
    <property type="term" value="F:tRNA-uridine 2-sulfurtransferase activity"/>
    <property type="evidence" value="ECO:0007669"/>
    <property type="project" value="UniProtKB-EC"/>
</dbReference>
<dbReference type="HAMAP" id="MF_00144">
    <property type="entry name" value="tRNA_thiouridyl_MnmA"/>
    <property type="match status" value="1"/>
</dbReference>
<keyword evidence="4 9" id="KW-0547">Nucleotide-binding</keyword>
<dbReference type="SUPFAM" id="SSF52402">
    <property type="entry name" value="Adenine nucleotide alpha hydrolases-like"/>
    <property type="match status" value="1"/>
</dbReference>
<keyword evidence="13" id="KW-1185">Reference proteome</keyword>
<evidence type="ECO:0000259" key="10">
    <source>
        <dbReference type="Pfam" id="PF20258"/>
    </source>
</evidence>
<evidence type="ECO:0000256" key="2">
    <source>
        <dbReference type="ARBA" id="ARBA00022679"/>
    </source>
</evidence>
<dbReference type="CDD" id="cd01998">
    <property type="entry name" value="MnmA_TRMU-like"/>
    <property type="match status" value="1"/>
</dbReference>
<feature type="active site" description="Cysteine persulfide intermediate" evidence="9">
    <location>
        <position position="203"/>
    </location>
</feature>
<dbReference type="NCBIfam" id="TIGR00420">
    <property type="entry name" value="trmU"/>
    <property type="match status" value="1"/>
</dbReference>
<comment type="caution">
    <text evidence="12">The sequence shown here is derived from an EMBL/GenBank/DDBJ whole genome shotgun (WGS) entry which is preliminary data.</text>
</comment>
<evidence type="ECO:0000256" key="5">
    <source>
        <dbReference type="ARBA" id="ARBA00022840"/>
    </source>
</evidence>
<dbReference type="GO" id="GO:0000049">
    <property type="term" value="F:tRNA binding"/>
    <property type="evidence" value="ECO:0007669"/>
    <property type="project" value="UniProtKB-KW"/>
</dbReference>
<keyword evidence="7 9" id="KW-1015">Disulfide bond</keyword>
<keyword evidence="5 9" id="KW-0067">ATP-binding</keyword>
<dbReference type="Gene3D" id="3.40.50.620">
    <property type="entry name" value="HUPs"/>
    <property type="match status" value="1"/>
</dbReference>
<evidence type="ECO:0000256" key="3">
    <source>
        <dbReference type="ARBA" id="ARBA00022694"/>
    </source>
</evidence>
<evidence type="ECO:0000313" key="13">
    <source>
        <dbReference type="Proteomes" id="UP000603640"/>
    </source>
</evidence>
<dbReference type="EC" id="2.8.1.13" evidence="9"/>
<dbReference type="InterPro" id="IPR004506">
    <property type="entry name" value="MnmA-like"/>
</dbReference>
<gene>
    <name evidence="9 12" type="primary">mnmA</name>
    <name evidence="12" type="ORF">H8S84_03090</name>
</gene>
<dbReference type="AlphaFoldDB" id="A0A923N6I4"/>
<evidence type="ECO:0000256" key="4">
    <source>
        <dbReference type="ARBA" id="ARBA00022741"/>
    </source>
</evidence>